<dbReference type="Proteomes" id="UP001141950">
    <property type="component" value="Unassembled WGS sequence"/>
</dbReference>
<evidence type="ECO:0000256" key="7">
    <source>
        <dbReference type="SAM" id="SignalP"/>
    </source>
</evidence>
<feature type="region of interest" description="Disordered" evidence="6">
    <location>
        <begin position="26"/>
        <end position="51"/>
    </location>
</feature>
<accession>A0A9X2MLT6</accession>
<evidence type="ECO:0000256" key="2">
    <source>
        <dbReference type="ARBA" id="ARBA00022729"/>
    </source>
</evidence>
<keyword evidence="3" id="KW-0472">Membrane</keyword>
<dbReference type="AlphaFoldDB" id="A0A9X2MLT6"/>
<keyword evidence="5" id="KW-0449">Lipoprotein</keyword>
<organism evidence="8 9">
    <name type="scientific">Paenibacillus soyae</name>
    <dbReference type="NCBI Taxonomy" id="2969249"/>
    <lineage>
        <taxon>Bacteria</taxon>
        <taxon>Bacillati</taxon>
        <taxon>Bacillota</taxon>
        <taxon>Bacilli</taxon>
        <taxon>Bacillales</taxon>
        <taxon>Paenibacillaceae</taxon>
        <taxon>Paenibacillus</taxon>
    </lineage>
</organism>
<dbReference type="RefSeq" id="WP_257442340.1">
    <property type="nucleotide sequence ID" value="NZ_JANIPJ010000001.1"/>
</dbReference>
<evidence type="ECO:0000256" key="4">
    <source>
        <dbReference type="ARBA" id="ARBA00023139"/>
    </source>
</evidence>
<gene>
    <name evidence="8" type="ORF">NQZ67_02260</name>
</gene>
<sequence>MTRFLTRAGVLLTTFAVLVACSGNNGGNEEANATKSPTATNNGNETADENKEPVKFSISMRTLNVAYVEKHPDINEDKYVKKLEEMTNADLDIRLIPHNEYQDKMVQMFATNDIPDVVQGSGGLSGAELAGAVANGVFLPLNDLLEEHGQDLLKFIPEEAWARMTDSITGNIYGIPEILSNPSRRATWIRTDLLEKVGKDIPTTVEETMEVLRAFKEIGVEQPFAGRQNFKYSDTFFGAYDVFGYLNQFKLFPDGQVKPSFFDTENMKKAIQVYKTMYDEGLISKEFATVESTDFRSNITSGKVGMWSMNANELPIWGAQLKSNVPEAEIALIPSPVGTDGKGGYAHYNPVTRSFYINAEAKDKAADIVKFFNWMVSEEAELFFSFGIEGEDYQVVNGEPKFEVPTDTEGTDKLRYLNYWLWMVQDTTYNKMVSSLSDSGLQMIDAFDNMLSKEGRRGIEFDPRLDALIQNPDLTPKSDEMPPLVLEKVLRIVYGKDSVDSFDDVLEEYLSKGGNDVIKEATERYNSKENAFE</sequence>
<keyword evidence="4" id="KW-0564">Palmitate</keyword>
<dbReference type="InterPro" id="IPR006059">
    <property type="entry name" value="SBP"/>
</dbReference>
<keyword evidence="1" id="KW-1003">Cell membrane</keyword>
<evidence type="ECO:0000313" key="9">
    <source>
        <dbReference type="Proteomes" id="UP001141950"/>
    </source>
</evidence>
<dbReference type="PANTHER" id="PTHR43649">
    <property type="entry name" value="ARABINOSE-BINDING PROTEIN-RELATED"/>
    <property type="match status" value="1"/>
</dbReference>
<feature type="compositionally biased region" description="Polar residues" evidence="6">
    <location>
        <begin position="34"/>
        <end position="45"/>
    </location>
</feature>
<comment type="caution">
    <text evidence="8">The sequence shown here is derived from an EMBL/GenBank/DDBJ whole genome shotgun (WGS) entry which is preliminary data.</text>
</comment>
<dbReference type="InterPro" id="IPR050490">
    <property type="entry name" value="Bact_solute-bd_prot1"/>
</dbReference>
<feature type="chain" id="PRO_5040900232" evidence="7">
    <location>
        <begin position="20"/>
        <end position="533"/>
    </location>
</feature>
<protein>
    <submittedName>
        <fullName evidence="8">Extracellular solute-binding protein</fullName>
    </submittedName>
</protein>
<dbReference type="Gene3D" id="3.40.190.10">
    <property type="entry name" value="Periplasmic binding protein-like II"/>
    <property type="match status" value="2"/>
</dbReference>
<dbReference type="Pfam" id="PF13416">
    <property type="entry name" value="SBP_bac_8"/>
    <property type="match status" value="1"/>
</dbReference>
<dbReference type="CDD" id="cd13580">
    <property type="entry name" value="PBP2_AlgQ_like_1"/>
    <property type="match status" value="1"/>
</dbReference>
<name>A0A9X2MLT6_9BACL</name>
<evidence type="ECO:0000256" key="3">
    <source>
        <dbReference type="ARBA" id="ARBA00023136"/>
    </source>
</evidence>
<evidence type="ECO:0000256" key="1">
    <source>
        <dbReference type="ARBA" id="ARBA00022475"/>
    </source>
</evidence>
<evidence type="ECO:0000256" key="6">
    <source>
        <dbReference type="SAM" id="MobiDB-lite"/>
    </source>
</evidence>
<dbReference type="PANTHER" id="PTHR43649:SF33">
    <property type="entry name" value="POLYGALACTURONAN_RHAMNOGALACTURONAN-BINDING PROTEIN YTCQ"/>
    <property type="match status" value="1"/>
</dbReference>
<keyword evidence="2 7" id="KW-0732">Signal</keyword>
<keyword evidence="9" id="KW-1185">Reference proteome</keyword>
<evidence type="ECO:0000313" key="8">
    <source>
        <dbReference type="EMBL" id="MCR2802695.1"/>
    </source>
</evidence>
<proteinExistence type="predicted"/>
<dbReference type="EMBL" id="JANIPJ010000001">
    <property type="protein sequence ID" value="MCR2802695.1"/>
    <property type="molecule type" value="Genomic_DNA"/>
</dbReference>
<dbReference type="SUPFAM" id="SSF53850">
    <property type="entry name" value="Periplasmic binding protein-like II"/>
    <property type="match status" value="1"/>
</dbReference>
<reference evidence="8" key="1">
    <citation type="submission" date="2022-08" db="EMBL/GenBank/DDBJ databases">
        <title>The genomic sequence of strain Paenibacillus sp. SCIV0701.</title>
        <authorList>
            <person name="Zhao H."/>
        </authorList>
    </citation>
    <scope>NUCLEOTIDE SEQUENCE</scope>
    <source>
        <strain evidence="8">SCIV0701</strain>
    </source>
</reference>
<evidence type="ECO:0000256" key="5">
    <source>
        <dbReference type="ARBA" id="ARBA00023288"/>
    </source>
</evidence>
<dbReference type="PROSITE" id="PS51257">
    <property type="entry name" value="PROKAR_LIPOPROTEIN"/>
    <property type="match status" value="1"/>
</dbReference>
<feature type="signal peptide" evidence="7">
    <location>
        <begin position="1"/>
        <end position="19"/>
    </location>
</feature>